<gene>
    <name evidence="2" type="ORF">TNIN_360681</name>
</gene>
<evidence type="ECO:0000256" key="1">
    <source>
        <dbReference type="SAM" id="Phobius"/>
    </source>
</evidence>
<keyword evidence="1" id="KW-0472">Membrane</keyword>
<dbReference type="AlphaFoldDB" id="A0A8X6M8M1"/>
<feature type="transmembrane region" description="Helical" evidence="1">
    <location>
        <begin position="58"/>
        <end position="78"/>
    </location>
</feature>
<keyword evidence="1" id="KW-0812">Transmembrane</keyword>
<keyword evidence="1" id="KW-1133">Transmembrane helix</keyword>
<proteinExistence type="predicted"/>
<name>A0A8X6M8M1_9ARAC</name>
<feature type="transmembrane region" description="Helical" evidence="1">
    <location>
        <begin position="90"/>
        <end position="113"/>
    </location>
</feature>
<feature type="transmembrane region" description="Helical" evidence="1">
    <location>
        <begin position="6"/>
        <end position="25"/>
    </location>
</feature>
<accession>A0A8X6M8M1</accession>
<evidence type="ECO:0000313" key="2">
    <source>
        <dbReference type="EMBL" id="GFS34743.1"/>
    </source>
</evidence>
<keyword evidence="3" id="KW-1185">Reference proteome</keyword>
<reference evidence="2" key="1">
    <citation type="submission" date="2020-08" db="EMBL/GenBank/DDBJ databases">
        <title>Multicomponent nature underlies the extraordinary mechanical properties of spider dragline silk.</title>
        <authorList>
            <person name="Kono N."/>
            <person name="Nakamura H."/>
            <person name="Mori M."/>
            <person name="Yoshida Y."/>
            <person name="Ohtoshi R."/>
            <person name="Malay A.D."/>
            <person name="Moran D.A.P."/>
            <person name="Tomita M."/>
            <person name="Numata K."/>
            <person name="Arakawa K."/>
        </authorList>
    </citation>
    <scope>NUCLEOTIDE SEQUENCE</scope>
</reference>
<dbReference type="Proteomes" id="UP000886998">
    <property type="component" value="Unassembled WGS sequence"/>
</dbReference>
<dbReference type="EMBL" id="BMAV01024628">
    <property type="protein sequence ID" value="GFS34743.1"/>
    <property type="molecule type" value="Genomic_DNA"/>
</dbReference>
<sequence>MISVFVIYYSLICRVIRLLFGHLLGRFRRHQLLVEERRNLPESYGEITKSMRSIDEDLSFPTFAAVIVSMGGLFWAGYKIAFPKYVTNNYFVSQVCTISGCLTFQLLIMISTFMMNEMEIKVKNTVKYYLKCKISHDLRETKFKSLPEGK</sequence>
<organism evidence="2 3">
    <name type="scientific">Trichonephila inaurata madagascariensis</name>
    <dbReference type="NCBI Taxonomy" id="2747483"/>
    <lineage>
        <taxon>Eukaryota</taxon>
        <taxon>Metazoa</taxon>
        <taxon>Ecdysozoa</taxon>
        <taxon>Arthropoda</taxon>
        <taxon>Chelicerata</taxon>
        <taxon>Arachnida</taxon>
        <taxon>Araneae</taxon>
        <taxon>Araneomorphae</taxon>
        <taxon>Entelegynae</taxon>
        <taxon>Araneoidea</taxon>
        <taxon>Nephilidae</taxon>
        <taxon>Trichonephila</taxon>
        <taxon>Trichonephila inaurata</taxon>
    </lineage>
</organism>
<comment type="caution">
    <text evidence="2">The sequence shown here is derived from an EMBL/GenBank/DDBJ whole genome shotgun (WGS) entry which is preliminary data.</text>
</comment>
<evidence type="ECO:0000313" key="3">
    <source>
        <dbReference type="Proteomes" id="UP000886998"/>
    </source>
</evidence>
<protein>
    <submittedName>
        <fullName evidence="2">Uncharacterized protein</fullName>
    </submittedName>
</protein>